<dbReference type="EMBL" id="BAAAND010000012">
    <property type="protein sequence ID" value="GAA1610789.1"/>
    <property type="molecule type" value="Genomic_DNA"/>
</dbReference>
<feature type="domain" description="N-acetyltransferase" evidence="3">
    <location>
        <begin position="7"/>
        <end position="162"/>
    </location>
</feature>
<dbReference type="PANTHER" id="PTHR43877">
    <property type="entry name" value="AMINOALKYLPHOSPHONATE N-ACETYLTRANSFERASE-RELATED-RELATED"/>
    <property type="match status" value="1"/>
</dbReference>
<sequence length="162" mass="17839">MSNRPGIDVDEAALSDLDELVRLESSLFRDDAGTHDPLVDITWPARHAREDFVRLIGGASTVVLVARYEENIRGHLVGYLSAPSPTRFDRRTAEIRSLYVDSAVRASGVGQALVTSFMTWARTHEAVAVAVSAYTANEGARGFYEHLGFAEQSVTFRLLLDD</sequence>
<dbReference type="Pfam" id="PF00583">
    <property type="entry name" value="Acetyltransf_1"/>
    <property type="match status" value="1"/>
</dbReference>
<keyword evidence="2" id="KW-0012">Acyltransferase</keyword>
<dbReference type="InterPro" id="IPR000182">
    <property type="entry name" value="GNAT_dom"/>
</dbReference>
<evidence type="ECO:0000259" key="3">
    <source>
        <dbReference type="PROSITE" id="PS51186"/>
    </source>
</evidence>
<comment type="caution">
    <text evidence="4">The sequence shown here is derived from an EMBL/GenBank/DDBJ whole genome shotgun (WGS) entry which is preliminary data.</text>
</comment>
<dbReference type="InterPro" id="IPR050832">
    <property type="entry name" value="Bact_Acetyltransf"/>
</dbReference>
<dbReference type="RefSeq" id="WP_344199799.1">
    <property type="nucleotide sequence ID" value="NZ_BAAAND010000012.1"/>
</dbReference>
<dbReference type="Proteomes" id="UP001500190">
    <property type="component" value="Unassembled WGS sequence"/>
</dbReference>
<evidence type="ECO:0000256" key="1">
    <source>
        <dbReference type="ARBA" id="ARBA00022679"/>
    </source>
</evidence>
<organism evidence="4 5">
    <name type="scientific">Kribbella karoonensis</name>
    <dbReference type="NCBI Taxonomy" id="324851"/>
    <lineage>
        <taxon>Bacteria</taxon>
        <taxon>Bacillati</taxon>
        <taxon>Actinomycetota</taxon>
        <taxon>Actinomycetes</taxon>
        <taxon>Propionibacteriales</taxon>
        <taxon>Kribbellaceae</taxon>
        <taxon>Kribbella</taxon>
    </lineage>
</organism>
<dbReference type="Gene3D" id="3.40.630.30">
    <property type="match status" value="1"/>
</dbReference>
<dbReference type="InterPro" id="IPR016181">
    <property type="entry name" value="Acyl_CoA_acyltransferase"/>
</dbReference>
<keyword evidence="1" id="KW-0808">Transferase</keyword>
<evidence type="ECO:0000256" key="2">
    <source>
        <dbReference type="ARBA" id="ARBA00023315"/>
    </source>
</evidence>
<dbReference type="PANTHER" id="PTHR43877:SF1">
    <property type="entry name" value="ACETYLTRANSFERASE"/>
    <property type="match status" value="1"/>
</dbReference>
<evidence type="ECO:0000313" key="4">
    <source>
        <dbReference type="EMBL" id="GAA1610789.1"/>
    </source>
</evidence>
<dbReference type="CDD" id="cd04301">
    <property type="entry name" value="NAT_SF"/>
    <property type="match status" value="1"/>
</dbReference>
<protein>
    <recommendedName>
        <fullName evidence="3">N-acetyltransferase domain-containing protein</fullName>
    </recommendedName>
</protein>
<keyword evidence="5" id="KW-1185">Reference proteome</keyword>
<reference evidence="4 5" key="1">
    <citation type="journal article" date="2019" name="Int. J. Syst. Evol. Microbiol.">
        <title>The Global Catalogue of Microorganisms (GCM) 10K type strain sequencing project: providing services to taxonomists for standard genome sequencing and annotation.</title>
        <authorList>
            <consortium name="The Broad Institute Genomics Platform"/>
            <consortium name="The Broad Institute Genome Sequencing Center for Infectious Disease"/>
            <person name="Wu L."/>
            <person name="Ma J."/>
        </authorList>
    </citation>
    <scope>NUCLEOTIDE SEQUENCE [LARGE SCALE GENOMIC DNA]</scope>
    <source>
        <strain evidence="4 5">JCM 14304</strain>
    </source>
</reference>
<dbReference type="SUPFAM" id="SSF55729">
    <property type="entry name" value="Acyl-CoA N-acyltransferases (Nat)"/>
    <property type="match status" value="1"/>
</dbReference>
<evidence type="ECO:0000313" key="5">
    <source>
        <dbReference type="Proteomes" id="UP001500190"/>
    </source>
</evidence>
<name>A0ABN2ENW5_9ACTN</name>
<proteinExistence type="predicted"/>
<gene>
    <name evidence="4" type="ORF">GCM10009742_71810</name>
</gene>
<dbReference type="PROSITE" id="PS51186">
    <property type="entry name" value="GNAT"/>
    <property type="match status" value="1"/>
</dbReference>
<accession>A0ABN2ENW5</accession>